<dbReference type="AlphaFoldDB" id="A0AAW1C0M3"/>
<reference evidence="2 3" key="1">
    <citation type="journal article" date="2024" name="Proc. Natl. Acad. Sci. U.S.A.">
        <title>The genetic regulatory architecture and epigenomic basis for age-related changes in rattlesnake venom.</title>
        <authorList>
            <person name="Hogan M.P."/>
            <person name="Holding M.L."/>
            <person name="Nystrom G.S."/>
            <person name="Colston T.J."/>
            <person name="Bartlett D.A."/>
            <person name="Mason A.J."/>
            <person name="Ellsworth S.A."/>
            <person name="Rautsaw R.M."/>
            <person name="Lawrence K.C."/>
            <person name="Strickland J.L."/>
            <person name="He B."/>
            <person name="Fraser P."/>
            <person name="Margres M.J."/>
            <person name="Gilbert D.M."/>
            <person name="Gibbs H.L."/>
            <person name="Parkinson C.L."/>
            <person name="Rokyta D.R."/>
        </authorList>
    </citation>
    <scope>NUCLEOTIDE SEQUENCE [LARGE SCALE GENOMIC DNA]</scope>
    <source>
        <strain evidence="2">DRR0105</strain>
    </source>
</reference>
<keyword evidence="2" id="KW-0132">Cell division</keyword>
<dbReference type="GO" id="GO:0051301">
    <property type="term" value="P:cell division"/>
    <property type="evidence" value="ECO:0007669"/>
    <property type="project" value="UniProtKB-KW"/>
</dbReference>
<evidence type="ECO:0000256" key="1">
    <source>
        <dbReference type="SAM" id="MobiDB-lite"/>
    </source>
</evidence>
<organism evidence="2 3">
    <name type="scientific">Crotalus adamanteus</name>
    <name type="common">Eastern diamondback rattlesnake</name>
    <dbReference type="NCBI Taxonomy" id="8729"/>
    <lineage>
        <taxon>Eukaryota</taxon>
        <taxon>Metazoa</taxon>
        <taxon>Chordata</taxon>
        <taxon>Craniata</taxon>
        <taxon>Vertebrata</taxon>
        <taxon>Euteleostomi</taxon>
        <taxon>Lepidosauria</taxon>
        <taxon>Squamata</taxon>
        <taxon>Bifurcata</taxon>
        <taxon>Unidentata</taxon>
        <taxon>Episquamata</taxon>
        <taxon>Toxicofera</taxon>
        <taxon>Serpentes</taxon>
        <taxon>Colubroidea</taxon>
        <taxon>Viperidae</taxon>
        <taxon>Crotalinae</taxon>
        <taxon>Crotalus</taxon>
    </lineage>
</organism>
<feature type="region of interest" description="Disordered" evidence="1">
    <location>
        <begin position="128"/>
        <end position="177"/>
    </location>
</feature>
<keyword evidence="2" id="KW-0131">Cell cycle</keyword>
<evidence type="ECO:0000313" key="2">
    <source>
        <dbReference type="EMBL" id="KAK9407872.1"/>
    </source>
</evidence>
<dbReference type="Proteomes" id="UP001474421">
    <property type="component" value="Unassembled WGS sequence"/>
</dbReference>
<accession>A0AAW1C0M3</accession>
<dbReference type="InterPro" id="IPR038832">
    <property type="entry name" value="CDCA3"/>
</dbReference>
<sequence>MEKEPSERVAAIRSNQGFLRSQTVVMGASESFPATPTCTPLLNKHLKHVNDPRSPTAGILRTPIEVESSPKDNTQFPKQGELVVKSQHENWDPRSPTPGISRTPLKDVLADAINYPVKLFCENFMGENREEEQPQEESQHQDQKSEFTFGMEERTARSTVSSEEIFPEDSQQAEKGGNGQLFSMVSVAAETKPVQSARIIHPTGSKSVRRRVSNKMLAMPTGTGRSPLSILHGDNSPISLASHQSKRSSSVTDNQREPKDGTLSSASNFPADIYGWDPMNKENRQCPWVEN</sequence>
<name>A0AAW1C0M3_CROAD</name>
<dbReference type="EMBL" id="JAOTOJ010000002">
    <property type="protein sequence ID" value="KAK9407872.1"/>
    <property type="molecule type" value="Genomic_DNA"/>
</dbReference>
<proteinExistence type="predicted"/>
<evidence type="ECO:0000313" key="3">
    <source>
        <dbReference type="Proteomes" id="UP001474421"/>
    </source>
</evidence>
<feature type="region of interest" description="Disordered" evidence="1">
    <location>
        <begin position="192"/>
        <end position="291"/>
    </location>
</feature>
<feature type="compositionally biased region" description="Basic and acidic residues" evidence="1">
    <location>
        <begin position="128"/>
        <end position="156"/>
    </location>
</feature>
<dbReference type="PANTHER" id="PTHR34756">
    <property type="entry name" value="CELL DIVISION CYCLE-ASSOCIATED PROTEIN 3"/>
    <property type="match status" value="1"/>
</dbReference>
<keyword evidence="3" id="KW-1185">Reference proteome</keyword>
<protein>
    <submittedName>
        <fullName evidence="2">Cell division cycle-associated protein 3</fullName>
    </submittedName>
</protein>
<feature type="compositionally biased region" description="Polar residues" evidence="1">
    <location>
        <begin position="236"/>
        <end position="253"/>
    </location>
</feature>
<gene>
    <name evidence="2" type="ORF">NXF25_006646</name>
</gene>
<dbReference type="PANTHER" id="PTHR34756:SF1">
    <property type="entry name" value="CELL DIVISION CYCLE-ASSOCIATED PROTEIN 3"/>
    <property type="match status" value="1"/>
</dbReference>
<comment type="caution">
    <text evidence="2">The sequence shown here is derived from an EMBL/GenBank/DDBJ whole genome shotgun (WGS) entry which is preliminary data.</text>
</comment>
<feature type="region of interest" description="Disordered" evidence="1">
    <location>
        <begin position="48"/>
        <end position="77"/>
    </location>
</feature>